<keyword evidence="2" id="KW-1185">Reference proteome</keyword>
<evidence type="ECO:0000313" key="2">
    <source>
        <dbReference type="Proteomes" id="UP001054252"/>
    </source>
</evidence>
<evidence type="ECO:0000313" key="1">
    <source>
        <dbReference type="EMBL" id="GKV16313.1"/>
    </source>
</evidence>
<gene>
    <name evidence="1" type="ORF">SLEP1_g26971</name>
</gene>
<name>A0AAV5JNY5_9ROSI</name>
<reference evidence="1 2" key="1">
    <citation type="journal article" date="2021" name="Commun. Biol.">
        <title>The genome of Shorea leprosula (Dipterocarpaceae) highlights the ecological relevance of drought in aseasonal tropical rainforests.</title>
        <authorList>
            <person name="Ng K.K.S."/>
            <person name="Kobayashi M.J."/>
            <person name="Fawcett J.A."/>
            <person name="Hatakeyama M."/>
            <person name="Paape T."/>
            <person name="Ng C.H."/>
            <person name="Ang C.C."/>
            <person name="Tnah L.H."/>
            <person name="Lee C.T."/>
            <person name="Nishiyama T."/>
            <person name="Sese J."/>
            <person name="O'Brien M.J."/>
            <person name="Copetti D."/>
            <person name="Mohd Noor M.I."/>
            <person name="Ong R.C."/>
            <person name="Putra M."/>
            <person name="Sireger I.Z."/>
            <person name="Indrioko S."/>
            <person name="Kosugi Y."/>
            <person name="Izuno A."/>
            <person name="Isagi Y."/>
            <person name="Lee S.L."/>
            <person name="Shimizu K.K."/>
        </authorList>
    </citation>
    <scope>NUCLEOTIDE SEQUENCE [LARGE SCALE GENOMIC DNA]</scope>
    <source>
        <strain evidence="1">214</strain>
    </source>
</reference>
<dbReference type="Pfam" id="PF05553">
    <property type="entry name" value="DUF761"/>
    <property type="match status" value="1"/>
</dbReference>
<dbReference type="InterPro" id="IPR008480">
    <property type="entry name" value="DUF761_pln"/>
</dbReference>
<dbReference type="AlphaFoldDB" id="A0AAV5JNY5"/>
<organism evidence="1 2">
    <name type="scientific">Rubroshorea leprosula</name>
    <dbReference type="NCBI Taxonomy" id="152421"/>
    <lineage>
        <taxon>Eukaryota</taxon>
        <taxon>Viridiplantae</taxon>
        <taxon>Streptophyta</taxon>
        <taxon>Embryophyta</taxon>
        <taxon>Tracheophyta</taxon>
        <taxon>Spermatophyta</taxon>
        <taxon>Magnoliopsida</taxon>
        <taxon>eudicotyledons</taxon>
        <taxon>Gunneridae</taxon>
        <taxon>Pentapetalae</taxon>
        <taxon>rosids</taxon>
        <taxon>malvids</taxon>
        <taxon>Malvales</taxon>
        <taxon>Dipterocarpaceae</taxon>
        <taxon>Rubroshorea</taxon>
    </lineage>
</organism>
<protein>
    <submittedName>
        <fullName evidence="1">Uncharacterized protein</fullName>
    </submittedName>
</protein>
<comment type="caution">
    <text evidence="1">The sequence shown here is derived from an EMBL/GenBank/DDBJ whole genome shotgun (WGS) entry which is preliminary data.</text>
</comment>
<accession>A0AAV5JNY5</accession>
<sequence>MGRQKNRPVLSHLKKAMKKLNSLIRLTRTRWRVASLLRRASYRRCLCFNHSPSLRDCIGVGGGGSDEKRSPVRVLQRITSFPPDDDIDRRAEVFISNFHRRLWLERQVSLELSYCRTSSF</sequence>
<proteinExistence type="predicted"/>
<dbReference type="Proteomes" id="UP001054252">
    <property type="component" value="Unassembled WGS sequence"/>
</dbReference>
<dbReference type="EMBL" id="BPVZ01000045">
    <property type="protein sequence ID" value="GKV16313.1"/>
    <property type="molecule type" value="Genomic_DNA"/>
</dbReference>